<reference evidence="2" key="1">
    <citation type="submission" date="2018-03" db="EMBL/GenBank/DDBJ databases">
        <authorList>
            <person name="Sun L."/>
            <person name="Liu H."/>
            <person name="Chen W."/>
            <person name="Huang K."/>
            <person name="Liu W."/>
            <person name="Gao X."/>
        </authorList>
    </citation>
    <scope>NUCLEOTIDE SEQUENCE [LARGE SCALE GENOMIC DNA]</scope>
    <source>
        <strain evidence="2">SH9</strain>
    </source>
</reference>
<dbReference type="SUPFAM" id="SSF103025">
    <property type="entry name" value="Folate-binding domain"/>
    <property type="match status" value="1"/>
</dbReference>
<dbReference type="Pfam" id="PF04268">
    <property type="entry name" value="SoxG"/>
    <property type="match status" value="1"/>
</dbReference>
<accession>A0A2T1HWM9</accession>
<dbReference type="InterPro" id="IPR007375">
    <property type="entry name" value="SoxG"/>
</dbReference>
<dbReference type="OrthoDB" id="9814782at2"/>
<dbReference type="InterPro" id="IPR027266">
    <property type="entry name" value="TrmE/GcvT-like"/>
</dbReference>
<proteinExistence type="predicted"/>
<dbReference type="EMBL" id="PVZS01000005">
    <property type="protein sequence ID" value="PSC06024.1"/>
    <property type="molecule type" value="Genomic_DNA"/>
</dbReference>
<organism evidence="1 2">
    <name type="scientific">Alsobacter soli</name>
    <dbReference type="NCBI Taxonomy" id="2109933"/>
    <lineage>
        <taxon>Bacteria</taxon>
        <taxon>Pseudomonadati</taxon>
        <taxon>Pseudomonadota</taxon>
        <taxon>Alphaproteobacteria</taxon>
        <taxon>Hyphomicrobiales</taxon>
        <taxon>Alsobacteraceae</taxon>
        <taxon>Alsobacter</taxon>
    </lineage>
</organism>
<sequence>MADLATSARRVSGLADFAADTTSIGGVTLADAGPASRFVLRGSEAAAAASGPFGVAIPTTSLRAGEGSGRAALWLGPDEWLLLGAAHETAAIQSALEQAMAGVPHSLVDVSHRQMGIAVEGPGAALALNAAVPLDLSAEAFPAGMCARTIFEKAEIVLWRTGPERFHVEVWRSFAPYVWEILDVVRKENAAAA</sequence>
<evidence type="ECO:0000313" key="2">
    <source>
        <dbReference type="Proteomes" id="UP000239772"/>
    </source>
</evidence>
<protein>
    <submittedName>
        <fullName evidence="1">Sarcosine oxidase subunit gamma</fullName>
    </submittedName>
</protein>
<dbReference type="Gene3D" id="3.30.70.1520">
    <property type="entry name" value="Heterotetrameric sarcosine oxidase"/>
    <property type="match status" value="1"/>
</dbReference>
<gene>
    <name evidence="1" type="ORF">SLNSH_06530</name>
</gene>
<dbReference type="AlphaFoldDB" id="A0A2T1HWM9"/>
<dbReference type="Proteomes" id="UP000239772">
    <property type="component" value="Unassembled WGS sequence"/>
</dbReference>
<dbReference type="Gene3D" id="3.30.1360.120">
    <property type="entry name" value="Probable tRNA modification gtpase trme, domain 1"/>
    <property type="match status" value="1"/>
</dbReference>
<evidence type="ECO:0000313" key="1">
    <source>
        <dbReference type="EMBL" id="PSC06024.1"/>
    </source>
</evidence>
<name>A0A2T1HWM9_9HYPH</name>
<keyword evidence="2" id="KW-1185">Reference proteome</keyword>
<dbReference type="RefSeq" id="WP_106335864.1">
    <property type="nucleotide sequence ID" value="NZ_PVZS01000005.1"/>
</dbReference>
<comment type="caution">
    <text evidence="1">The sequence shown here is derived from an EMBL/GenBank/DDBJ whole genome shotgun (WGS) entry which is preliminary data.</text>
</comment>